<dbReference type="EMBL" id="JACHMN010000002">
    <property type="protein sequence ID" value="MBB5868012.1"/>
    <property type="molecule type" value="Genomic_DNA"/>
</dbReference>
<protein>
    <submittedName>
        <fullName evidence="1">Uncharacterized protein</fullName>
    </submittedName>
</protein>
<comment type="caution">
    <text evidence="1">The sequence shown here is derived from an EMBL/GenBank/DDBJ whole genome shotgun (WGS) entry which is preliminary data.</text>
</comment>
<proteinExistence type="predicted"/>
<evidence type="ECO:0000313" key="1">
    <source>
        <dbReference type="EMBL" id="MBB5868012.1"/>
    </source>
</evidence>
<dbReference type="RefSeq" id="WP_184833623.1">
    <property type="nucleotide sequence ID" value="NZ_JACHMN010000002.1"/>
</dbReference>
<name>A0A841BMN4_9ACTN</name>
<evidence type="ECO:0000313" key="2">
    <source>
        <dbReference type="Proteomes" id="UP000587527"/>
    </source>
</evidence>
<dbReference type="Proteomes" id="UP000587527">
    <property type="component" value="Unassembled WGS sequence"/>
</dbReference>
<sequence length="261" mass="28587">MDPLTDINMDAFRRQVNALERAEPDESATMVFGLANELRTAYRRALGVRDQDTTQLVNHDHRSTAEVAQIICGHRSHGSRVEVIVNWTTAGAYSDDADWMLRQHQGLVCELRTMIARTHTTAARALPAAQIKPHLPQELTERVAFCTQWVRYLDSYRSSIDASRNLLGAVLVGQHHWDIDRVAEIAETTPSAISAATSAAAHTSPSEADSGMLRELAAMSRAVSHNATRMVRARTEAADRCLAAGLSPQVIAAYGGELAYA</sequence>
<gene>
    <name evidence="1" type="ORF">F4553_001391</name>
</gene>
<organism evidence="1 2">
    <name type="scientific">Allocatelliglobosispora scoriae</name>
    <dbReference type="NCBI Taxonomy" id="643052"/>
    <lineage>
        <taxon>Bacteria</taxon>
        <taxon>Bacillati</taxon>
        <taxon>Actinomycetota</taxon>
        <taxon>Actinomycetes</taxon>
        <taxon>Micromonosporales</taxon>
        <taxon>Micromonosporaceae</taxon>
        <taxon>Allocatelliglobosispora</taxon>
    </lineage>
</organism>
<accession>A0A841BMN4</accession>
<dbReference type="AlphaFoldDB" id="A0A841BMN4"/>
<reference evidence="1 2" key="1">
    <citation type="submission" date="2020-08" db="EMBL/GenBank/DDBJ databases">
        <title>Sequencing the genomes of 1000 actinobacteria strains.</title>
        <authorList>
            <person name="Klenk H.-P."/>
        </authorList>
    </citation>
    <scope>NUCLEOTIDE SEQUENCE [LARGE SCALE GENOMIC DNA]</scope>
    <source>
        <strain evidence="1 2">DSM 45362</strain>
    </source>
</reference>
<keyword evidence="2" id="KW-1185">Reference proteome</keyword>